<feature type="transmembrane region" description="Helical" evidence="1">
    <location>
        <begin position="74"/>
        <end position="92"/>
    </location>
</feature>
<evidence type="ECO:0000313" key="3">
    <source>
        <dbReference type="Proteomes" id="UP000250321"/>
    </source>
</evidence>
<protein>
    <submittedName>
        <fullName evidence="2">Uncharacterized protein</fullName>
    </submittedName>
</protein>
<dbReference type="Proteomes" id="UP000250321">
    <property type="component" value="Unassembled WGS sequence"/>
</dbReference>
<dbReference type="AlphaFoldDB" id="A0A314XYF0"/>
<reference evidence="2 3" key="1">
    <citation type="submission" date="2018-02" db="EMBL/GenBank/DDBJ databases">
        <title>Draft genome of wild Prunus yedoensis var. nudiflora.</title>
        <authorList>
            <person name="Baek S."/>
            <person name="Kim J.-H."/>
            <person name="Choi K."/>
            <person name="Kim G.-B."/>
            <person name="Cho A."/>
            <person name="Jang H."/>
            <person name="Shin C.-H."/>
            <person name="Yu H.-J."/>
            <person name="Mun J.-H."/>
        </authorList>
    </citation>
    <scope>NUCLEOTIDE SEQUENCE [LARGE SCALE GENOMIC DNA]</scope>
    <source>
        <strain evidence="3">cv. Jeju island</strain>
        <tissue evidence="2">Leaf</tissue>
    </source>
</reference>
<keyword evidence="3" id="KW-1185">Reference proteome</keyword>
<keyword evidence="1" id="KW-1133">Transmembrane helix</keyword>
<evidence type="ECO:0000256" key="1">
    <source>
        <dbReference type="SAM" id="Phobius"/>
    </source>
</evidence>
<dbReference type="EMBL" id="PJQY01001955">
    <property type="protein sequence ID" value="PQP97906.1"/>
    <property type="molecule type" value="Genomic_DNA"/>
</dbReference>
<sequence>MVFCGGVRVRNACTGITVTVDCCLSPSAPSRFQASPQIQLYVPHFCLLYPVLESVNPSWWEAIFSLAKTRSNQVGESLCSVLLLMFVLVFCWNHSIQESARLDDVVAHVYVRFSCHGIAFDASCSV</sequence>
<keyword evidence="1" id="KW-0472">Membrane</keyword>
<organism evidence="2 3">
    <name type="scientific">Prunus yedoensis var. nudiflora</name>
    <dbReference type="NCBI Taxonomy" id="2094558"/>
    <lineage>
        <taxon>Eukaryota</taxon>
        <taxon>Viridiplantae</taxon>
        <taxon>Streptophyta</taxon>
        <taxon>Embryophyta</taxon>
        <taxon>Tracheophyta</taxon>
        <taxon>Spermatophyta</taxon>
        <taxon>Magnoliopsida</taxon>
        <taxon>eudicotyledons</taxon>
        <taxon>Gunneridae</taxon>
        <taxon>Pentapetalae</taxon>
        <taxon>rosids</taxon>
        <taxon>fabids</taxon>
        <taxon>Rosales</taxon>
        <taxon>Rosaceae</taxon>
        <taxon>Amygdaloideae</taxon>
        <taxon>Amygdaleae</taxon>
        <taxon>Prunus</taxon>
    </lineage>
</organism>
<keyword evidence="1" id="KW-0812">Transmembrane</keyword>
<accession>A0A314XYF0</accession>
<proteinExistence type="predicted"/>
<name>A0A314XYF0_PRUYE</name>
<gene>
    <name evidence="2" type="ORF">Pyn_28199</name>
</gene>
<evidence type="ECO:0000313" key="2">
    <source>
        <dbReference type="EMBL" id="PQP97906.1"/>
    </source>
</evidence>
<comment type="caution">
    <text evidence="2">The sequence shown here is derived from an EMBL/GenBank/DDBJ whole genome shotgun (WGS) entry which is preliminary data.</text>
</comment>